<organism evidence="1 2">
    <name type="scientific">Bacterioplanoides pacificum</name>
    <dbReference type="NCBI Taxonomy" id="1171596"/>
    <lineage>
        <taxon>Bacteria</taxon>
        <taxon>Pseudomonadati</taxon>
        <taxon>Pseudomonadota</taxon>
        <taxon>Gammaproteobacteria</taxon>
        <taxon>Oceanospirillales</taxon>
        <taxon>Oceanospirillaceae</taxon>
        <taxon>Bacterioplanoides</taxon>
    </lineage>
</organism>
<proteinExistence type="predicted"/>
<comment type="caution">
    <text evidence="1">The sequence shown here is derived from an EMBL/GenBank/DDBJ whole genome shotgun (WGS) entry which is preliminary data.</text>
</comment>
<name>A0ABV7VS58_9GAMM</name>
<gene>
    <name evidence="1" type="ORF">ACFOMG_05300</name>
</gene>
<reference evidence="2" key="1">
    <citation type="journal article" date="2019" name="Int. J. Syst. Evol. Microbiol.">
        <title>The Global Catalogue of Microorganisms (GCM) 10K type strain sequencing project: providing services to taxonomists for standard genome sequencing and annotation.</title>
        <authorList>
            <consortium name="The Broad Institute Genomics Platform"/>
            <consortium name="The Broad Institute Genome Sequencing Center for Infectious Disease"/>
            <person name="Wu L."/>
            <person name="Ma J."/>
        </authorList>
    </citation>
    <scope>NUCLEOTIDE SEQUENCE [LARGE SCALE GENOMIC DNA]</scope>
    <source>
        <strain evidence="2">KCTC 42424</strain>
    </source>
</reference>
<evidence type="ECO:0000313" key="1">
    <source>
        <dbReference type="EMBL" id="MFC3679527.1"/>
    </source>
</evidence>
<sequence>MVDVWQPANTLPAGPDLTLVEKLAALSAELEQHDDLDQFLSADDLAAARSWIQLSEAQWLPVIKQLEAESRLKLALFYTLAEVKLNGWQAGDKNPAIWIFRFLKQTHQLPEKNFIRLLKSKTDNRFIPYGSVL</sequence>
<dbReference type="RefSeq" id="WP_376865238.1">
    <property type="nucleotide sequence ID" value="NZ_JBHRYB010000005.1"/>
</dbReference>
<dbReference type="EMBL" id="JBHRYB010000005">
    <property type="protein sequence ID" value="MFC3679527.1"/>
    <property type="molecule type" value="Genomic_DNA"/>
</dbReference>
<protein>
    <submittedName>
        <fullName evidence="1">Uncharacterized protein</fullName>
    </submittedName>
</protein>
<accession>A0ABV7VS58</accession>
<keyword evidence="2" id="KW-1185">Reference proteome</keyword>
<evidence type="ECO:0000313" key="2">
    <source>
        <dbReference type="Proteomes" id="UP001595722"/>
    </source>
</evidence>
<dbReference type="Proteomes" id="UP001595722">
    <property type="component" value="Unassembled WGS sequence"/>
</dbReference>